<gene>
    <name evidence="4" type="ORF">ISN45_Aa05g012740</name>
</gene>
<dbReference type="EMBL" id="JAEFBK010000010">
    <property type="protein sequence ID" value="KAG7559686.1"/>
    <property type="molecule type" value="Genomic_DNA"/>
</dbReference>
<name>A0A8T1ZK32_9BRAS</name>
<dbReference type="InterPro" id="IPR026960">
    <property type="entry name" value="RVT-Znf"/>
</dbReference>
<dbReference type="PROSITE" id="PS50878">
    <property type="entry name" value="RT_POL"/>
    <property type="match status" value="1"/>
</dbReference>
<dbReference type="GO" id="GO:0003676">
    <property type="term" value="F:nucleic acid binding"/>
    <property type="evidence" value="ECO:0007669"/>
    <property type="project" value="InterPro"/>
</dbReference>
<evidence type="ECO:0000313" key="5">
    <source>
        <dbReference type="Proteomes" id="UP000694240"/>
    </source>
</evidence>
<keyword evidence="1" id="KW-0175">Coiled coil</keyword>
<protein>
    <submittedName>
        <fullName evidence="4">Reverse transcriptase domain</fullName>
    </submittedName>
</protein>
<dbReference type="CDD" id="cd06222">
    <property type="entry name" value="RNase_H_like"/>
    <property type="match status" value="1"/>
</dbReference>
<dbReference type="InterPro" id="IPR002156">
    <property type="entry name" value="RNaseH_domain"/>
</dbReference>
<organism evidence="4 5">
    <name type="scientific">Arabidopsis thaliana x Arabidopsis arenosa</name>
    <dbReference type="NCBI Taxonomy" id="1240361"/>
    <lineage>
        <taxon>Eukaryota</taxon>
        <taxon>Viridiplantae</taxon>
        <taxon>Streptophyta</taxon>
        <taxon>Embryophyta</taxon>
        <taxon>Tracheophyta</taxon>
        <taxon>Spermatophyta</taxon>
        <taxon>Magnoliopsida</taxon>
        <taxon>eudicotyledons</taxon>
        <taxon>Gunneridae</taxon>
        <taxon>Pentapetalae</taxon>
        <taxon>rosids</taxon>
        <taxon>malvids</taxon>
        <taxon>Brassicales</taxon>
        <taxon>Brassicaceae</taxon>
        <taxon>Camelineae</taxon>
        <taxon>Arabidopsis</taxon>
    </lineage>
</organism>
<dbReference type="Proteomes" id="UP000694240">
    <property type="component" value="Chromosome 10"/>
</dbReference>
<accession>A0A8T1ZK32</accession>
<dbReference type="InterPro" id="IPR044730">
    <property type="entry name" value="RNase_H-like_dom_plant"/>
</dbReference>
<dbReference type="InterPro" id="IPR000477">
    <property type="entry name" value="RT_dom"/>
</dbReference>
<keyword evidence="5" id="KW-1185">Reference proteome</keyword>
<dbReference type="PANTHER" id="PTHR33116:SF70">
    <property type="entry name" value="NON-LTR RETROELEMENT REVERSE TRANSCRIPTASE-LIKE PROTEIN"/>
    <property type="match status" value="1"/>
</dbReference>
<dbReference type="PROSITE" id="PS50879">
    <property type="entry name" value="RNASE_H_1"/>
    <property type="match status" value="1"/>
</dbReference>
<dbReference type="Pfam" id="PF13456">
    <property type="entry name" value="RVT_3"/>
    <property type="match status" value="1"/>
</dbReference>
<evidence type="ECO:0000256" key="1">
    <source>
        <dbReference type="SAM" id="Coils"/>
    </source>
</evidence>
<feature type="coiled-coil region" evidence="1">
    <location>
        <begin position="246"/>
        <end position="289"/>
    </location>
</feature>
<reference evidence="4 5" key="1">
    <citation type="submission" date="2020-12" db="EMBL/GenBank/DDBJ databases">
        <title>Concerted genomic and epigenomic changes stabilize Arabidopsis allopolyploids.</title>
        <authorList>
            <person name="Chen Z."/>
        </authorList>
    </citation>
    <scope>NUCLEOTIDE SEQUENCE [LARGE SCALE GENOMIC DNA]</scope>
    <source>
        <strain evidence="4">Allo738</strain>
        <tissue evidence="4">Leaf</tissue>
    </source>
</reference>
<dbReference type="CDD" id="cd01650">
    <property type="entry name" value="RT_nLTR_like"/>
    <property type="match status" value="1"/>
</dbReference>
<keyword evidence="4" id="KW-0548">Nucleotidyltransferase</keyword>
<sequence>MIDHIDHIDLVKDLMAQYVELDEVADKCVHVLIASDHIYCDAVQMLMGLKSTSGGIWLLWRSGIGEMSIIESTEQFIAAKLQNETEVLNIVVVYAAPSATRRSGLWENLSRVVLGLEGPLIIGGDFNTIVRVDERSGEDTFVAKRLDRVMCCAHARLKWQEARVTHLPFLASDHAPLYVQLSPAVGQNRRRRPFRFEAAWLSHPSFKDLVRASWNGELQTPMALDELKEKLQQWNKDVFGDVQKKKEVLMRDIKAIQDELELVQTDSMLRREEELVKEFEVILEQEEILLFQKSREKWIALGDRNTTYFHTSTIIRRRRNRIEMLRNNEEHWVSDPQELEKLAVDYYQRLYSLDDVPREVERLPPEGFAPLTREEKVSLNKPFTAVEIEAAIRSMGSFKAPGPDGFQPIFYQKCWETVGSSVIRVISKLIGPAQSSFIPGRLSIDNIVVVQEAVHSMRRKKGRKGWMLLKLDLEKAYDRIRWDFLEDTIRAAGFEECWVQWIIQCVTGPSMSILWNGEKTDAFKPSRGLRQGDPLSPYLFVLCLERLCHMIDRSIAVKDWKPICLSQGGGARLSHICFADDLILFAEASVAQIRVIRRVLEKFCVASGQKVSLEKSKKFFSENVSRELGEMISNESGIKATKELGKYLGMPILQKRINKDTFGEVLERVTSKLAGWKGRSLSFAGRLTLTKSVLSSIPVHVMSTILLPKSITEGLDKVSRAFLWGSTTEKKKQHLIAWNRVCQPRGEGGLGLRKAKDMNKALVSKVGWRLMNETKSLWANVLRKKYKVGSVQDQGWLAARRPGSSTWRSIVTGLREVGLQGSRWVLGNGRDIRFWTDKWLCNEPLVERVIMELPNESLQWRVKDLWQEGTGWCLDAIVPYVTINTRLELAAIVVDNVTGSRDRLAWGETADGQFTVKSAYTMITRDESPKQDMASFYNKIWKVKAPERVKTFLWLVSHQAIMTNVERFRRHIGDTTICQVCKGGEETIIHVLRDCPSISGIWSRLVPDRRKQEFFNASLLTWLHGNLRGGEATGDYWAKEVHQANEIHRVEKNVGGRVERRIAWQPPLGEWVKLNTDGASRGNPGLAAAGGALRDGTGRWRGGFVLNIGICSAPLAELWGVYYGLYIAWERRITRLELEVDSELVVGFLKSGISDSHPLSFLVRLCHGFLTRDWIVRISHVYREANRLADGLANYAFTLPLGIHLFEVAPSVVETILLEDSRGTSFPRSVRLYNFYF</sequence>
<feature type="domain" description="Reverse transcriptase" evidence="2">
    <location>
        <begin position="272"/>
        <end position="652"/>
    </location>
</feature>
<keyword evidence="4" id="KW-0695">RNA-directed DNA polymerase</keyword>
<evidence type="ECO:0000259" key="2">
    <source>
        <dbReference type="PROSITE" id="PS50878"/>
    </source>
</evidence>
<proteinExistence type="predicted"/>
<evidence type="ECO:0000259" key="3">
    <source>
        <dbReference type="PROSITE" id="PS50879"/>
    </source>
</evidence>
<dbReference type="PANTHER" id="PTHR33116">
    <property type="entry name" value="REVERSE TRANSCRIPTASE ZINC-BINDING DOMAIN-CONTAINING PROTEIN-RELATED-RELATED"/>
    <property type="match status" value="1"/>
</dbReference>
<evidence type="ECO:0000313" key="4">
    <source>
        <dbReference type="EMBL" id="KAG7559686.1"/>
    </source>
</evidence>
<dbReference type="Pfam" id="PF13966">
    <property type="entry name" value="zf-RVT"/>
    <property type="match status" value="1"/>
</dbReference>
<dbReference type="GO" id="GO:0003964">
    <property type="term" value="F:RNA-directed DNA polymerase activity"/>
    <property type="evidence" value="ECO:0007669"/>
    <property type="project" value="UniProtKB-KW"/>
</dbReference>
<dbReference type="GO" id="GO:0004523">
    <property type="term" value="F:RNA-DNA hybrid ribonuclease activity"/>
    <property type="evidence" value="ECO:0007669"/>
    <property type="project" value="InterPro"/>
</dbReference>
<dbReference type="AlphaFoldDB" id="A0A8T1ZK32"/>
<dbReference type="Pfam" id="PF00078">
    <property type="entry name" value="RVT_1"/>
    <property type="match status" value="1"/>
</dbReference>
<comment type="caution">
    <text evidence="4">The sequence shown here is derived from an EMBL/GenBank/DDBJ whole genome shotgun (WGS) entry which is preliminary data.</text>
</comment>
<feature type="domain" description="RNase H type-1" evidence="3">
    <location>
        <begin position="1068"/>
        <end position="1198"/>
    </location>
</feature>
<keyword evidence="4" id="KW-0808">Transferase</keyword>